<comment type="subcellular location">
    <subcellularLocation>
        <location evidence="1">Cell envelope</location>
    </subcellularLocation>
</comment>
<name>A0ABY7VQK3_9BACT</name>
<dbReference type="PROSITE" id="PS51257">
    <property type="entry name" value="PROKAR_LIPOPROTEIN"/>
    <property type="match status" value="1"/>
</dbReference>
<sequence length="860" mass="97582">MKVQVRIKIGISLFLLLIFSCTKTNSELSSAIAQNISLSASENDEAIEVLKGGELKSKPGRPLYDIWRLSSAPKEGKIVAINPPKFQWKKSDQQAVTYIHEMSRDAEFKTELISSGFLPYCFYMPRKVLVPGQWFWRINTLIDGEETIGASHTFTIKEGAAVRLYPDVDTLIQNIPQTRPFILNYGQALATVLKNAKSLPKKKAVVVNAGIESLAKPIIDFEVFDTSKLSSRQLKKVKHIELAHLNNLMKAYLLTQDKSFEVGATKRLKNLLNWKDTEGMMLSNIMRVMANYYDCFHNTSPATLKAQILLEIQPYLEHHYLRWCGHIENRQIENHFWQMELSAFFQVALATVQDVPENRKYLDYAYNVFLVRSPVLGGNDGGWANGHGYFAVNNSTIINMAYMLQSIAKVPIFDMPWYKKLSEYFVYTAPVGGPIDGFGDMHDRRDKSGSGFAHCSLLALENNDDALARLQTLKSLEYNNGKSESSAWWELLKGKSLKDLSMPVIENLKQAAVYKEAGLVAMHTDVTNQDNDLALYFRSSPYGSNGHMHANNNSFNLSFKGNKIFYPTGYYTSFADKHSISSYKHTRASNSLLIDGKGQSFGHEGYGWIKRYLHGEKITYSCGDASLAYGDLVNEQWSDLVNQHLVEPGRSIKENFGDVKLKKFDRHIAYIRPNIIVIYDELEAEEAVDWDFLLHTMKEPQLTGNKMTYEHDGAVVEARFFSSNKAQLSMTDEFYQKPVDFLKKYRAMPKQFHLSFKAAEKSKKQRFLCVIQCGDSDEKKYKIDFKNDSKMIIGPWQIQSELDCVKPAKMTIQGAHAKLFVNAFPAEYSASKSPASLLVEQIDGRIHRAICTDKSPAINE</sequence>
<evidence type="ECO:0000256" key="2">
    <source>
        <dbReference type="SAM" id="SignalP"/>
    </source>
</evidence>
<reference evidence="5 6" key="1">
    <citation type="submission" date="2023-02" db="EMBL/GenBank/DDBJ databases">
        <title>Genome sequence of Lentisphaera profundi SAORIC-696.</title>
        <authorList>
            <person name="Kim e."/>
            <person name="Cho J.-C."/>
            <person name="Choi A."/>
            <person name="Kang I."/>
        </authorList>
    </citation>
    <scope>NUCLEOTIDE SEQUENCE [LARGE SCALE GENOMIC DNA]</scope>
    <source>
        <strain evidence="5 6">SAORIC-696</strain>
    </source>
</reference>
<evidence type="ECO:0000313" key="5">
    <source>
        <dbReference type="EMBL" id="WDE96471.1"/>
    </source>
</evidence>
<evidence type="ECO:0000256" key="1">
    <source>
        <dbReference type="ARBA" id="ARBA00004196"/>
    </source>
</evidence>
<organism evidence="5 6">
    <name type="scientific">Lentisphaera profundi</name>
    <dbReference type="NCBI Taxonomy" id="1658616"/>
    <lineage>
        <taxon>Bacteria</taxon>
        <taxon>Pseudomonadati</taxon>
        <taxon>Lentisphaerota</taxon>
        <taxon>Lentisphaeria</taxon>
        <taxon>Lentisphaerales</taxon>
        <taxon>Lentisphaeraceae</taxon>
        <taxon>Lentisphaera</taxon>
    </lineage>
</organism>
<evidence type="ECO:0000259" key="4">
    <source>
        <dbReference type="Pfam" id="PF16332"/>
    </source>
</evidence>
<dbReference type="Gene3D" id="1.50.10.100">
    <property type="entry name" value="Chondroitin AC/alginate lyase"/>
    <property type="match status" value="1"/>
</dbReference>
<feature type="domain" description="Heparinase II N-terminal" evidence="4">
    <location>
        <begin position="71"/>
        <end position="468"/>
    </location>
</feature>
<dbReference type="RefSeq" id="WP_274150536.1">
    <property type="nucleotide sequence ID" value="NZ_CP117811.1"/>
</dbReference>
<dbReference type="InterPro" id="IPR008929">
    <property type="entry name" value="Chondroitin_lyas"/>
</dbReference>
<dbReference type="Gene3D" id="2.70.98.70">
    <property type="match status" value="1"/>
</dbReference>
<dbReference type="Pfam" id="PF16332">
    <property type="entry name" value="DUF4962"/>
    <property type="match status" value="1"/>
</dbReference>
<dbReference type="Pfam" id="PF07940">
    <property type="entry name" value="Hepar_II_III_C"/>
    <property type="match status" value="1"/>
</dbReference>
<feature type="chain" id="PRO_5046172995" evidence="2">
    <location>
        <begin position="27"/>
        <end position="860"/>
    </location>
</feature>
<gene>
    <name evidence="5" type="ORF">PQO03_00640</name>
</gene>
<dbReference type="InterPro" id="IPR012480">
    <property type="entry name" value="Hepar_II_III_C"/>
</dbReference>
<accession>A0ABY7VQK3</accession>
<dbReference type="Proteomes" id="UP001214250">
    <property type="component" value="Chromosome 1"/>
</dbReference>
<dbReference type="InterPro" id="IPR013783">
    <property type="entry name" value="Ig-like_fold"/>
</dbReference>
<dbReference type="EMBL" id="CP117811">
    <property type="protein sequence ID" value="WDE96471.1"/>
    <property type="molecule type" value="Genomic_DNA"/>
</dbReference>
<proteinExistence type="predicted"/>
<feature type="signal peptide" evidence="2">
    <location>
        <begin position="1"/>
        <end position="26"/>
    </location>
</feature>
<evidence type="ECO:0000259" key="3">
    <source>
        <dbReference type="Pfam" id="PF07940"/>
    </source>
</evidence>
<keyword evidence="6" id="KW-1185">Reference proteome</keyword>
<evidence type="ECO:0000313" key="6">
    <source>
        <dbReference type="Proteomes" id="UP001214250"/>
    </source>
</evidence>
<protein>
    <submittedName>
        <fullName evidence="5">DUF4962 domain-containing protein</fullName>
    </submittedName>
</protein>
<dbReference type="InterPro" id="IPR032518">
    <property type="entry name" value="HepII_N"/>
</dbReference>
<keyword evidence="2" id="KW-0732">Signal</keyword>
<feature type="domain" description="Heparinase II/III-like C-terminal" evidence="3">
    <location>
        <begin position="510"/>
        <end position="746"/>
    </location>
</feature>
<dbReference type="Gene3D" id="2.60.40.10">
    <property type="entry name" value="Immunoglobulins"/>
    <property type="match status" value="1"/>
</dbReference>